<dbReference type="EMBL" id="AZHW01001128">
    <property type="protein sequence ID" value="ETW94046.1"/>
    <property type="molecule type" value="Genomic_DNA"/>
</dbReference>
<evidence type="ECO:0000313" key="1">
    <source>
        <dbReference type="EMBL" id="ETW94046.1"/>
    </source>
</evidence>
<accession>W4L9M8</accession>
<keyword evidence="2" id="KW-1185">Reference proteome</keyword>
<comment type="caution">
    <text evidence="1">The sequence shown here is derived from an EMBL/GenBank/DDBJ whole genome shotgun (WGS) entry which is preliminary data.</text>
</comment>
<proteinExistence type="predicted"/>
<dbReference type="AlphaFoldDB" id="W4L9M8"/>
<evidence type="ECO:0000313" key="2">
    <source>
        <dbReference type="Proteomes" id="UP000019141"/>
    </source>
</evidence>
<dbReference type="HOGENOM" id="CLU_3306482_0_0_7"/>
<sequence>MKRTIVSLMVAVALLVTGVTVTSFNGISTAHALEDGGDE</sequence>
<reference evidence="1 2" key="1">
    <citation type="journal article" date="2014" name="Nature">
        <title>An environmental bacterial taxon with a large and distinct metabolic repertoire.</title>
        <authorList>
            <person name="Wilson M.C."/>
            <person name="Mori T."/>
            <person name="Ruckert C."/>
            <person name="Uria A.R."/>
            <person name="Helf M.J."/>
            <person name="Takada K."/>
            <person name="Gernert C."/>
            <person name="Steffens U.A."/>
            <person name="Heycke N."/>
            <person name="Schmitt S."/>
            <person name="Rinke C."/>
            <person name="Helfrich E.J."/>
            <person name="Brachmann A.O."/>
            <person name="Gurgui C."/>
            <person name="Wakimoto T."/>
            <person name="Kracht M."/>
            <person name="Crusemann M."/>
            <person name="Hentschel U."/>
            <person name="Abe I."/>
            <person name="Matsunaga S."/>
            <person name="Kalinowski J."/>
            <person name="Takeyama H."/>
            <person name="Piel J."/>
        </authorList>
    </citation>
    <scope>NUCLEOTIDE SEQUENCE [LARGE SCALE GENOMIC DNA]</scope>
    <source>
        <strain evidence="2">TSY1</strain>
    </source>
</reference>
<protein>
    <submittedName>
        <fullName evidence="1">Uncharacterized protein</fullName>
    </submittedName>
</protein>
<name>W4L9M8_ENTF1</name>
<dbReference type="Proteomes" id="UP000019141">
    <property type="component" value="Unassembled WGS sequence"/>
</dbReference>
<gene>
    <name evidence="1" type="ORF">ETSY1_36575</name>
</gene>
<organism evidence="1 2">
    <name type="scientific">Entotheonella factor</name>
    <dbReference type="NCBI Taxonomy" id="1429438"/>
    <lineage>
        <taxon>Bacteria</taxon>
        <taxon>Pseudomonadati</taxon>
        <taxon>Nitrospinota/Tectimicrobiota group</taxon>
        <taxon>Candidatus Tectimicrobiota</taxon>
        <taxon>Candidatus Entotheonellia</taxon>
        <taxon>Candidatus Entotheonellales</taxon>
        <taxon>Candidatus Entotheonellaceae</taxon>
        <taxon>Candidatus Entotheonella</taxon>
    </lineage>
</organism>